<accession>A0AAD4BSY4</accession>
<comment type="caution">
    <text evidence="3">The sequence shown here is derived from an EMBL/GenBank/DDBJ whole genome shotgun (WGS) entry which is preliminary data.</text>
</comment>
<dbReference type="EMBL" id="WHUW01000015">
    <property type="protein sequence ID" value="KAF8438846.1"/>
    <property type="molecule type" value="Genomic_DNA"/>
</dbReference>
<sequence length="194" mass="20460">MSIILTPSPTLVLPLLGAASASTAPVPVLGSTHVSVPTTTGSVSSWMDTMGKKLSELQNGQTVSKSQKRASLLLAGVSSTISSALLPRPTATTPAPVPILTSTTTARPRTKSSLTIRPPSPQSQSHSEPWAYPSYNSMTDWLDDNEEELTVHAGGVLAPDSKLQSRRTTEGAAEREEAGATVTAMSSFDDDWNW</sequence>
<gene>
    <name evidence="3" type="ORF">L210DRAFT_3542357</name>
</gene>
<evidence type="ECO:0000313" key="3">
    <source>
        <dbReference type="EMBL" id="KAF8438846.1"/>
    </source>
</evidence>
<keyword evidence="2" id="KW-0732">Signal</keyword>
<reference evidence="3" key="2">
    <citation type="journal article" date="2020" name="Nat. Commun.">
        <title>Large-scale genome sequencing of mycorrhizal fungi provides insights into the early evolution of symbiotic traits.</title>
        <authorList>
            <person name="Miyauchi S."/>
            <person name="Kiss E."/>
            <person name="Kuo A."/>
            <person name="Drula E."/>
            <person name="Kohler A."/>
            <person name="Sanchez-Garcia M."/>
            <person name="Morin E."/>
            <person name="Andreopoulos B."/>
            <person name="Barry K.W."/>
            <person name="Bonito G."/>
            <person name="Buee M."/>
            <person name="Carver A."/>
            <person name="Chen C."/>
            <person name="Cichocki N."/>
            <person name="Clum A."/>
            <person name="Culley D."/>
            <person name="Crous P.W."/>
            <person name="Fauchery L."/>
            <person name="Girlanda M."/>
            <person name="Hayes R.D."/>
            <person name="Keri Z."/>
            <person name="LaButti K."/>
            <person name="Lipzen A."/>
            <person name="Lombard V."/>
            <person name="Magnuson J."/>
            <person name="Maillard F."/>
            <person name="Murat C."/>
            <person name="Nolan M."/>
            <person name="Ohm R.A."/>
            <person name="Pangilinan J."/>
            <person name="Pereira M.F."/>
            <person name="Perotto S."/>
            <person name="Peter M."/>
            <person name="Pfister S."/>
            <person name="Riley R."/>
            <person name="Sitrit Y."/>
            <person name="Stielow J.B."/>
            <person name="Szollosi G."/>
            <person name="Zifcakova L."/>
            <person name="Stursova M."/>
            <person name="Spatafora J.W."/>
            <person name="Tedersoo L."/>
            <person name="Vaario L.M."/>
            <person name="Yamada A."/>
            <person name="Yan M."/>
            <person name="Wang P."/>
            <person name="Xu J."/>
            <person name="Bruns T."/>
            <person name="Baldrian P."/>
            <person name="Vilgalys R."/>
            <person name="Dunand C."/>
            <person name="Henrissat B."/>
            <person name="Grigoriev I.V."/>
            <person name="Hibbett D."/>
            <person name="Nagy L.G."/>
            <person name="Martin F.M."/>
        </authorList>
    </citation>
    <scope>NUCLEOTIDE SEQUENCE</scope>
    <source>
        <strain evidence="3">BED1</strain>
    </source>
</reference>
<evidence type="ECO:0000256" key="1">
    <source>
        <dbReference type="SAM" id="MobiDB-lite"/>
    </source>
</evidence>
<evidence type="ECO:0000256" key="2">
    <source>
        <dbReference type="SAM" id="SignalP"/>
    </source>
</evidence>
<dbReference type="Proteomes" id="UP001194468">
    <property type="component" value="Unassembled WGS sequence"/>
</dbReference>
<feature type="chain" id="PRO_5042185837" evidence="2">
    <location>
        <begin position="24"/>
        <end position="194"/>
    </location>
</feature>
<feature type="compositionally biased region" description="Low complexity" evidence="1">
    <location>
        <begin position="87"/>
        <end position="101"/>
    </location>
</feature>
<feature type="compositionally biased region" description="Polar residues" evidence="1">
    <location>
        <begin position="102"/>
        <end position="115"/>
    </location>
</feature>
<dbReference type="AlphaFoldDB" id="A0AAD4BSY4"/>
<evidence type="ECO:0000313" key="4">
    <source>
        <dbReference type="Proteomes" id="UP001194468"/>
    </source>
</evidence>
<reference evidence="3" key="1">
    <citation type="submission" date="2019-10" db="EMBL/GenBank/DDBJ databases">
        <authorList>
            <consortium name="DOE Joint Genome Institute"/>
            <person name="Kuo A."/>
            <person name="Miyauchi S."/>
            <person name="Kiss E."/>
            <person name="Drula E."/>
            <person name="Kohler A."/>
            <person name="Sanchez-Garcia M."/>
            <person name="Andreopoulos B."/>
            <person name="Barry K.W."/>
            <person name="Bonito G."/>
            <person name="Buee M."/>
            <person name="Carver A."/>
            <person name="Chen C."/>
            <person name="Cichocki N."/>
            <person name="Clum A."/>
            <person name="Culley D."/>
            <person name="Crous P.W."/>
            <person name="Fauchery L."/>
            <person name="Girlanda M."/>
            <person name="Hayes R."/>
            <person name="Keri Z."/>
            <person name="LaButti K."/>
            <person name="Lipzen A."/>
            <person name="Lombard V."/>
            <person name="Magnuson J."/>
            <person name="Maillard F."/>
            <person name="Morin E."/>
            <person name="Murat C."/>
            <person name="Nolan M."/>
            <person name="Ohm R."/>
            <person name="Pangilinan J."/>
            <person name="Pereira M."/>
            <person name="Perotto S."/>
            <person name="Peter M."/>
            <person name="Riley R."/>
            <person name="Sitrit Y."/>
            <person name="Stielow B."/>
            <person name="Szollosi G."/>
            <person name="Zifcakova L."/>
            <person name="Stursova M."/>
            <person name="Spatafora J.W."/>
            <person name="Tedersoo L."/>
            <person name="Vaario L.-M."/>
            <person name="Yamada A."/>
            <person name="Yan M."/>
            <person name="Wang P."/>
            <person name="Xu J."/>
            <person name="Bruns T."/>
            <person name="Baldrian P."/>
            <person name="Vilgalys R."/>
            <person name="Henrissat B."/>
            <person name="Grigoriev I.V."/>
            <person name="Hibbett D."/>
            <person name="Nagy L.G."/>
            <person name="Martin F.M."/>
        </authorList>
    </citation>
    <scope>NUCLEOTIDE SEQUENCE</scope>
    <source>
        <strain evidence="3">BED1</strain>
    </source>
</reference>
<keyword evidence="4" id="KW-1185">Reference proteome</keyword>
<feature type="signal peptide" evidence="2">
    <location>
        <begin position="1"/>
        <end position="23"/>
    </location>
</feature>
<feature type="compositionally biased region" description="Basic and acidic residues" evidence="1">
    <location>
        <begin position="167"/>
        <end position="178"/>
    </location>
</feature>
<protein>
    <submittedName>
        <fullName evidence="3">Uncharacterized protein</fullName>
    </submittedName>
</protein>
<organism evidence="3 4">
    <name type="scientific">Boletus edulis BED1</name>
    <dbReference type="NCBI Taxonomy" id="1328754"/>
    <lineage>
        <taxon>Eukaryota</taxon>
        <taxon>Fungi</taxon>
        <taxon>Dikarya</taxon>
        <taxon>Basidiomycota</taxon>
        <taxon>Agaricomycotina</taxon>
        <taxon>Agaricomycetes</taxon>
        <taxon>Agaricomycetidae</taxon>
        <taxon>Boletales</taxon>
        <taxon>Boletineae</taxon>
        <taxon>Boletaceae</taxon>
        <taxon>Boletoideae</taxon>
        <taxon>Boletus</taxon>
    </lineage>
</organism>
<feature type="region of interest" description="Disordered" evidence="1">
    <location>
        <begin position="154"/>
        <end position="194"/>
    </location>
</feature>
<proteinExistence type="predicted"/>
<feature type="region of interest" description="Disordered" evidence="1">
    <location>
        <begin position="87"/>
        <end position="131"/>
    </location>
</feature>
<name>A0AAD4BSY4_BOLED</name>